<accession>A0A225DM82</accession>
<dbReference type="RefSeq" id="WP_088258143.1">
    <property type="nucleotide sequence ID" value="NZ_NIDE01000014.1"/>
</dbReference>
<gene>
    <name evidence="2" type="ORF">FRUB_07439</name>
</gene>
<organism evidence="2 3">
    <name type="scientific">Fimbriiglobus ruber</name>
    <dbReference type="NCBI Taxonomy" id="1908690"/>
    <lineage>
        <taxon>Bacteria</taxon>
        <taxon>Pseudomonadati</taxon>
        <taxon>Planctomycetota</taxon>
        <taxon>Planctomycetia</taxon>
        <taxon>Gemmatales</taxon>
        <taxon>Gemmataceae</taxon>
        <taxon>Fimbriiglobus</taxon>
    </lineage>
</organism>
<dbReference type="EMBL" id="NIDE01000014">
    <property type="protein sequence ID" value="OWK38319.1"/>
    <property type="molecule type" value="Genomic_DNA"/>
</dbReference>
<protein>
    <submittedName>
        <fullName evidence="2">Uncharacterized protein</fullName>
    </submittedName>
</protein>
<evidence type="ECO:0000256" key="1">
    <source>
        <dbReference type="SAM" id="MobiDB-lite"/>
    </source>
</evidence>
<evidence type="ECO:0000313" key="3">
    <source>
        <dbReference type="Proteomes" id="UP000214646"/>
    </source>
</evidence>
<proteinExistence type="predicted"/>
<feature type="compositionally biased region" description="Basic and acidic residues" evidence="1">
    <location>
        <begin position="13"/>
        <end position="41"/>
    </location>
</feature>
<dbReference type="Proteomes" id="UP000214646">
    <property type="component" value="Unassembled WGS sequence"/>
</dbReference>
<feature type="region of interest" description="Disordered" evidence="1">
    <location>
        <begin position="1"/>
        <end position="98"/>
    </location>
</feature>
<sequence>MGGGNGGQKSRGGWRERREQERGETAGKTPGDGREPGDKDPMPGGTAKGGPGGKENTPMAPGGSAKSGAPGDHPDGGGGTKSTPSLPFDDPVHKQVWGHLPERLRQQMSQYYKEQFMPSYGDLLQQYYSSLAERERTTKKP</sequence>
<comment type="caution">
    <text evidence="2">The sequence shown here is derived from an EMBL/GenBank/DDBJ whole genome shotgun (WGS) entry which is preliminary data.</text>
</comment>
<keyword evidence="3" id="KW-1185">Reference proteome</keyword>
<dbReference type="OrthoDB" id="277548at2"/>
<reference evidence="3" key="1">
    <citation type="submission" date="2017-06" db="EMBL/GenBank/DDBJ databases">
        <title>Genome analysis of Fimbriiglobus ruber SP5, the first member of the order Planctomycetales with confirmed chitinolytic capability.</title>
        <authorList>
            <person name="Ravin N.V."/>
            <person name="Rakitin A.L."/>
            <person name="Ivanova A.A."/>
            <person name="Beletsky A.V."/>
            <person name="Kulichevskaya I.S."/>
            <person name="Mardanov A.V."/>
            <person name="Dedysh S.N."/>
        </authorList>
    </citation>
    <scope>NUCLEOTIDE SEQUENCE [LARGE SCALE GENOMIC DNA]</scope>
    <source>
        <strain evidence="3">SP5</strain>
    </source>
</reference>
<feature type="compositionally biased region" description="Gly residues" evidence="1">
    <location>
        <begin position="1"/>
        <end position="10"/>
    </location>
</feature>
<name>A0A225DM82_9BACT</name>
<evidence type="ECO:0000313" key="2">
    <source>
        <dbReference type="EMBL" id="OWK38319.1"/>
    </source>
</evidence>
<dbReference type="AlphaFoldDB" id="A0A225DM82"/>
<feature type="compositionally biased region" description="Low complexity" evidence="1">
    <location>
        <begin position="60"/>
        <end position="71"/>
    </location>
</feature>